<dbReference type="InterPro" id="IPR015956">
    <property type="entry name" value="Peniciliin-bd_prot_C_sf"/>
</dbReference>
<comment type="similarity">
    <text evidence="2 10">Belongs to the peptidase S11 family.</text>
</comment>
<dbReference type="GO" id="GO:0008360">
    <property type="term" value="P:regulation of cell shape"/>
    <property type="evidence" value="ECO:0007669"/>
    <property type="project" value="UniProtKB-KW"/>
</dbReference>
<dbReference type="AlphaFoldDB" id="A0A8I1BD65"/>
<dbReference type="GO" id="GO:0071555">
    <property type="term" value="P:cell wall organization"/>
    <property type="evidence" value="ECO:0007669"/>
    <property type="project" value="UniProtKB-KW"/>
</dbReference>
<dbReference type="InterPro" id="IPR000871">
    <property type="entry name" value="Beta-lactam_class-A"/>
</dbReference>
<evidence type="ECO:0000259" key="13">
    <source>
        <dbReference type="Pfam" id="PF00768"/>
    </source>
</evidence>
<name>A0A8I1BD65_STAEP</name>
<proteinExistence type="inferred from homology"/>
<dbReference type="GO" id="GO:0008800">
    <property type="term" value="F:beta-lactamase activity"/>
    <property type="evidence" value="ECO:0007669"/>
    <property type="project" value="InterPro"/>
</dbReference>
<keyword evidence="6" id="KW-0573">Peptidoglycan synthesis</keyword>
<evidence type="ECO:0000256" key="6">
    <source>
        <dbReference type="ARBA" id="ARBA00022984"/>
    </source>
</evidence>
<feature type="transmembrane region" description="Helical" evidence="11">
    <location>
        <begin position="399"/>
        <end position="417"/>
    </location>
</feature>
<dbReference type="EMBL" id="JADPYN010000020">
    <property type="protein sequence ID" value="MBF9304312.1"/>
    <property type="molecule type" value="Genomic_DNA"/>
</dbReference>
<dbReference type="Proteomes" id="UP000622362">
    <property type="component" value="Unassembled WGS sequence"/>
</dbReference>
<protein>
    <submittedName>
        <fullName evidence="15">D-alanyl-D-alanine carboxypeptidase</fullName>
    </submittedName>
</protein>
<dbReference type="Pfam" id="PF00768">
    <property type="entry name" value="Peptidase_S11"/>
    <property type="match status" value="1"/>
</dbReference>
<feature type="active site" description="Proton acceptor" evidence="8">
    <location>
        <position position="80"/>
    </location>
</feature>
<evidence type="ECO:0000256" key="9">
    <source>
        <dbReference type="PIRSR" id="PIRSR618044-2"/>
    </source>
</evidence>
<keyword evidence="3 12" id="KW-0732">Signal</keyword>
<evidence type="ECO:0000256" key="5">
    <source>
        <dbReference type="ARBA" id="ARBA00022960"/>
    </source>
</evidence>
<dbReference type="GO" id="GO:0006508">
    <property type="term" value="P:proteolysis"/>
    <property type="evidence" value="ECO:0007669"/>
    <property type="project" value="InterPro"/>
</dbReference>
<sequence>MKKFSLGFITTSLIATTLIMGSPIAQATDVHQSPIQNVNEQGLNLSSQYEPKAMTITDENGQVLYDYRGETSSDPASITKLMTLYLTFDALNNGKISKDQKIKITSDYEKMSTLPNLSTVKLKKGQTYTIDEIMKQVSLASSNPATLILGEKIDGSTSKFTDRMNKKAKKLGMNHTHFTNPSGASNDLLKPYEPKKYKDETKTKTTSQDISLLIHSLLKKHPEVINYTKLTHGKQYNQDFETTNLSLKGEPEEYLGTDGLKTGTSDEGYSIALTNNQDHLRLNATILDVKPYPSEQAKHVRNQIANHMIEDLRKEYTYTKVMSKGTHKIDGKEITVSKDLYDTVPKNKDKWSLKVNKDNQVYVSYPRKFIKGSHYPHVNVDKMKSSNTHHPFINGIKNFFKFVCIVFIVVCIFLFIVKKKGK</sequence>
<keyword evidence="11" id="KW-0812">Transmembrane</keyword>
<feature type="domain" description="Penicillin-binding protein 4 C-terminal" evidence="14">
    <location>
        <begin position="318"/>
        <end position="379"/>
    </location>
</feature>
<evidence type="ECO:0000256" key="1">
    <source>
        <dbReference type="ARBA" id="ARBA00003217"/>
    </source>
</evidence>
<dbReference type="InterPro" id="IPR001967">
    <property type="entry name" value="Peptidase_S11_N"/>
</dbReference>
<keyword evidence="11" id="KW-0472">Membrane</keyword>
<evidence type="ECO:0000256" key="8">
    <source>
        <dbReference type="PIRSR" id="PIRSR618044-1"/>
    </source>
</evidence>
<comment type="function">
    <text evidence="1">Removes C-terminal D-alanyl residues from sugar-peptide cell wall precursors.</text>
</comment>
<keyword evidence="4" id="KW-0378">Hydrolase</keyword>
<keyword evidence="5" id="KW-0133">Cell shape</keyword>
<keyword evidence="15" id="KW-0645">Protease</keyword>
<dbReference type="RefSeq" id="WP_002502809.1">
    <property type="nucleotide sequence ID" value="NZ_CAXOHX010000020.1"/>
</dbReference>
<reference evidence="15" key="1">
    <citation type="submission" date="2020-11" db="EMBL/GenBank/DDBJ databases">
        <title>Molecular epidemiology and genomic profiles of multidrug-resistant bacteria collected from clinical sources in South Africa.</title>
        <authorList>
            <person name="Asante J."/>
            <person name="Amoako D.G."/>
        </authorList>
    </citation>
    <scope>NUCLEOTIDE SEQUENCE</scope>
    <source>
        <strain evidence="15">C68</strain>
    </source>
</reference>
<feature type="binding site" evidence="9">
    <location>
        <position position="261"/>
    </location>
    <ligand>
        <name>substrate</name>
    </ligand>
</feature>
<dbReference type="Pfam" id="PF09211">
    <property type="entry name" value="DUF1958"/>
    <property type="match status" value="1"/>
</dbReference>
<dbReference type="NCBIfam" id="NF038258">
    <property type="entry name" value="PBP4_Staph"/>
    <property type="match status" value="1"/>
</dbReference>
<dbReference type="GO" id="GO:0009002">
    <property type="term" value="F:serine-type D-Ala-D-Ala carboxypeptidase activity"/>
    <property type="evidence" value="ECO:0007669"/>
    <property type="project" value="InterPro"/>
</dbReference>
<keyword evidence="15" id="KW-0121">Carboxypeptidase</keyword>
<dbReference type="SUPFAM" id="SSF56601">
    <property type="entry name" value="beta-lactamase/transpeptidase-like"/>
    <property type="match status" value="1"/>
</dbReference>
<comment type="caution">
    <text evidence="15">The sequence shown here is derived from an EMBL/GenBank/DDBJ whole genome shotgun (WGS) entry which is preliminary data.</text>
</comment>
<feature type="chain" id="PRO_5034054224" evidence="12">
    <location>
        <begin position="28"/>
        <end position="422"/>
    </location>
</feature>
<gene>
    <name evidence="15" type="ORF">I3V53_09525</name>
</gene>
<dbReference type="PANTHER" id="PTHR35333:SF4">
    <property type="entry name" value="SLR0121 PROTEIN"/>
    <property type="match status" value="1"/>
</dbReference>
<evidence type="ECO:0000313" key="15">
    <source>
        <dbReference type="EMBL" id="MBF9304312.1"/>
    </source>
</evidence>
<dbReference type="PRINTS" id="PR00725">
    <property type="entry name" value="DADACBPTASE1"/>
</dbReference>
<evidence type="ECO:0000256" key="11">
    <source>
        <dbReference type="SAM" id="Phobius"/>
    </source>
</evidence>
<dbReference type="GO" id="GO:0009252">
    <property type="term" value="P:peptidoglycan biosynthetic process"/>
    <property type="evidence" value="ECO:0007669"/>
    <property type="project" value="UniProtKB-KW"/>
</dbReference>
<organism evidence="15 16">
    <name type="scientific">Staphylococcus epidermidis</name>
    <dbReference type="NCBI Taxonomy" id="1282"/>
    <lineage>
        <taxon>Bacteria</taxon>
        <taxon>Bacillati</taxon>
        <taxon>Bacillota</taxon>
        <taxon>Bacilli</taxon>
        <taxon>Bacillales</taxon>
        <taxon>Staphylococcaceae</taxon>
        <taxon>Staphylococcus</taxon>
    </lineage>
</organism>
<evidence type="ECO:0000256" key="4">
    <source>
        <dbReference type="ARBA" id="ARBA00022801"/>
    </source>
</evidence>
<evidence type="ECO:0000313" key="16">
    <source>
        <dbReference type="Proteomes" id="UP000622362"/>
    </source>
</evidence>
<evidence type="ECO:0000259" key="14">
    <source>
        <dbReference type="Pfam" id="PF09211"/>
    </source>
</evidence>
<evidence type="ECO:0000256" key="12">
    <source>
        <dbReference type="SAM" id="SignalP"/>
    </source>
</evidence>
<feature type="active site" evidence="8">
    <location>
        <position position="141"/>
    </location>
</feature>
<keyword evidence="7" id="KW-0961">Cell wall biogenesis/degradation</keyword>
<dbReference type="Gene3D" id="2.30.140.20">
    <property type="entry name" value="Penicillin-binding protein 4, C-terminal domain"/>
    <property type="match status" value="1"/>
</dbReference>
<dbReference type="InterPro" id="IPR018044">
    <property type="entry name" value="Peptidase_S11"/>
</dbReference>
<dbReference type="InterPro" id="IPR015294">
    <property type="entry name" value="Pen-bd_prot4_C_dom"/>
</dbReference>
<evidence type="ECO:0000256" key="3">
    <source>
        <dbReference type="ARBA" id="ARBA00022729"/>
    </source>
</evidence>
<evidence type="ECO:0000256" key="2">
    <source>
        <dbReference type="ARBA" id="ARBA00007164"/>
    </source>
</evidence>
<feature type="domain" description="Peptidase S11 D-alanyl-D-alanine carboxypeptidase A N-terminal" evidence="13">
    <location>
        <begin position="53"/>
        <end position="290"/>
    </location>
</feature>
<dbReference type="InterPro" id="IPR012338">
    <property type="entry name" value="Beta-lactam/transpept-like"/>
</dbReference>
<dbReference type="GO" id="GO:0030655">
    <property type="term" value="P:beta-lactam antibiotic catabolic process"/>
    <property type="evidence" value="ECO:0007669"/>
    <property type="project" value="InterPro"/>
</dbReference>
<dbReference type="GO" id="GO:0046677">
    <property type="term" value="P:response to antibiotic"/>
    <property type="evidence" value="ECO:0007669"/>
    <property type="project" value="InterPro"/>
</dbReference>
<feature type="signal peptide" evidence="12">
    <location>
        <begin position="1"/>
        <end position="27"/>
    </location>
</feature>
<dbReference type="InterPro" id="IPR037091">
    <property type="entry name" value="Pen-bd_prot4_C_dom_sf"/>
</dbReference>
<evidence type="ECO:0000256" key="10">
    <source>
        <dbReference type="RuleBase" id="RU004016"/>
    </source>
</evidence>
<dbReference type="SUPFAM" id="SSF69189">
    <property type="entry name" value="Penicillin-binding protein associated domain"/>
    <property type="match status" value="1"/>
</dbReference>
<dbReference type="Gene3D" id="3.40.710.10">
    <property type="entry name" value="DD-peptidase/beta-lactamase superfamily"/>
    <property type="match status" value="1"/>
</dbReference>
<keyword evidence="11" id="KW-1133">Transmembrane helix</keyword>
<accession>A0A8I1BD65</accession>
<dbReference type="PANTHER" id="PTHR35333">
    <property type="entry name" value="BETA-LACTAMASE"/>
    <property type="match status" value="1"/>
</dbReference>
<evidence type="ECO:0000256" key="7">
    <source>
        <dbReference type="ARBA" id="ARBA00023316"/>
    </source>
</evidence>
<feature type="active site" description="Acyl-ester intermediate" evidence="8">
    <location>
        <position position="77"/>
    </location>
</feature>